<dbReference type="AlphaFoldDB" id="A0AAV4UKN3"/>
<proteinExistence type="predicted"/>
<evidence type="ECO:0000313" key="2">
    <source>
        <dbReference type="Proteomes" id="UP001054945"/>
    </source>
</evidence>
<reference evidence="1 2" key="1">
    <citation type="submission" date="2021-06" db="EMBL/GenBank/DDBJ databases">
        <title>Caerostris extrusa draft genome.</title>
        <authorList>
            <person name="Kono N."/>
            <person name="Arakawa K."/>
        </authorList>
    </citation>
    <scope>NUCLEOTIDE SEQUENCE [LARGE SCALE GENOMIC DNA]</scope>
</reference>
<gene>
    <name evidence="1" type="ORF">CEXT_700261</name>
</gene>
<evidence type="ECO:0000313" key="1">
    <source>
        <dbReference type="EMBL" id="GIY58492.1"/>
    </source>
</evidence>
<keyword evidence="2" id="KW-1185">Reference proteome</keyword>
<name>A0AAV4UKN3_CAEEX</name>
<comment type="caution">
    <text evidence="1">The sequence shown here is derived from an EMBL/GenBank/DDBJ whole genome shotgun (WGS) entry which is preliminary data.</text>
</comment>
<accession>A0AAV4UKN3</accession>
<protein>
    <submittedName>
        <fullName evidence="1">Uncharacterized protein</fullName>
    </submittedName>
</protein>
<organism evidence="1 2">
    <name type="scientific">Caerostris extrusa</name>
    <name type="common">Bark spider</name>
    <name type="synonym">Caerostris bankana</name>
    <dbReference type="NCBI Taxonomy" id="172846"/>
    <lineage>
        <taxon>Eukaryota</taxon>
        <taxon>Metazoa</taxon>
        <taxon>Ecdysozoa</taxon>
        <taxon>Arthropoda</taxon>
        <taxon>Chelicerata</taxon>
        <taxon>Arachnida</taxon>
        <taxon>Araneae</taxon>
        <taxon>Araneomorphae</taxon>
        <taxon>Entelegynae</taxon>
        <taxon>Araneoidea</taxon>
        <taxon>Araneidae</taxon>
        <taxon>Caerostris</taxon>
    </lineage>
</organism>
<dbReference type="Proteomes" id="UP001054945">
    <property type="component" value="Unassembled WGS sequence"/>
</dbReference>
<dbReference type="EMBL" id="BPLR01013070">
    <property type="protein sequence ID" value="GIY58492.1"/>
    <property type="molecule type" value="Genomic_DNA"/>
</dbReference>
<sequence length="73" mass="8340">MTNRDSGESRAVMHIPKMEMQENVKFLDLHVLGPSGLLLFYSYPSLPSRYFSSLELASLLVRFDHALKTLVIQ</sequence>